<evidence type="ECO:0000259" key="4">
    <source>
        <dbReference type="Pfam" id="PF01055"/>
    </source>
</evidence>
<proteinExistence type="inferred from homology"/>
<dbReference type="GO" id="GO:0005975">
    <property type="term" value="P:carbohydrate metabolic process"/>
    <property type="evidence" value="ECO:0007669"/>
    <property type="project" value="InterPro"/>
</dbReference>
<dbReference type="Pfam" id="PF01055">
    <property type="entry name" value="Glyco_hydro_31_2nd"/>
    <property type="match status" value="1"/>
</dbReference>
<dbReference type="EMBL" id="CAICTM010000070">
    <property type="protein sequence ID" value="CAB9499897.1"/>
    <property type="molecule type" value="Genomic_DNA"/>
</dbReference>
<sequence>MMMEMVSGRRWFILAILFHLAWSSPLSNGPWGPTDPVADPAAIILVPSVRVTVLTDRVLRIERIAKKAEDRKTVAVINRKLPVPHFEHSINNNNNNNNGNLLTVQTKCITLTYRVGTEFSAETLQVKGNMYCHSASSPDNNSSSSWTYLYGQHDPHNLLGTIRTLDGENAATLNCSLRDPVVDHCEWGLISRSGYAIVNDTHNFCLSDQEDWWDGRNRDDEDFYIFGHGHDYQAALQDYRLLGGAIPLLPRYALGVWYSRWFDYTAASAAEMVRQFEWRAIPLDVFVLDMNWHTKNNWTGYSWDKRMYGNHPEDAVSYMKARNLAVTLNLHDAAGVYPFEDKYSEMCRATGCQEGYPVPFSVVNQTIAYALEDQVMQPLEKISGIDFWWIDWQQGEKGPGGAAGGKQNPTIWTAHIKSTNANRRRQQQNQQQDETVRNMVLARWGGLGGHRYPVHFSGDVDTVNWENLEYQAYFSMTATNVGAIWSHDIEGPELNPELYTRWLQFGVVSGIMRSHDRGMSAGGCAANDPPSCTIVVPWEVAPKYASANLKALRLRGSLIPYLYSAAYKAHVTGKWFITPMYYEWPELDSAYETAAPRPNNQTRFDPQYMFGDDMWVAPVVKPGNHTDGIARLSLWVPPGTWVGVDGGKVLRGDEDGSSSVDVLADLDEIPMFARAGSVIPTIPVRPGATIGLAMKQFNEIIWTVYLASDAPVSGSGMFYEDDGISTAYHERDSFTITTASYNITTSDVLAKPVGDATARKMTTLTNTSGHNLDPIKSTTMTFTVTTSGHCEKVGTSRATTLRLVNTLPPTSVDVNGQSIPYARFGGEGTWTFDSTNAAVVIELPPSKISEGLQVTINTTGRKLREKAASLDGLGFRLQRAIAAENTLDILRISPGCQTGRNKDPGYLVRSASAGSALDYLAGLPDHDEFDNLLASIQSLLSAAHQELLIMKVVQKKDLPWVARAQTLIGSAH</sequence>
<name>A0A9N8DBN7_9STRA</name>
<protein>
    <submittedName>
        <fullName evidence="6">Neutral alpha-glucosidase C</fullName>
    </submittedName>
</protein>
<keyword evidence="2" id="KW-0378">Hydrolase</keyword>
<dbReference type="InterPro" id="IPR017853">
    <property type="entry name" value="GH"/>
</dbReference>
<evidence type="ECO:0000256" key="3">
    <source>
        <dbReference type="SAM" id="SignalP"/>
    </source>
</evidence>
<dbReference type="PANTHER" id="PTHR22762">
    <property type="entry name" value="ALPHA-GLUCOSIDASE"/>
    <property type="match status" value="1"/>
</dbReference>
<dbReference type="AlphaFoldDB" id="A0A9N8DBN7"/>
<gene>
    <name evidence="6" type="ORF">SEMRO_71_G039410.1</name>
</gene>
<dbReference type="InterPro" id="IPR048395">
    <property type="entry name" value="Glyco_hydro_31_C"/>
</dbReference>
<comment type="caution">
    <text evidence="6">The sequence shown here is derived from an EMBL/GenBank/DDBJ whole genome shotgun (WGS) entry which is preliminary data.</text>
</comment>
<evidence type="ECO:0000313" key="6">
    <source>
        <dbReference type="EMBL" id="CAB9499897.1"/>
    </source>
</evidence>
<feature type="domain" description="Glycosyl hydrolase family 31 C-terminal" evidence="5">
    <location>
        <begin position="576"/>
        <end position="679"/>
    </location>
</feature>
<keyword evidence="2" id="KW-0326">Glycosidase</keyword>
<evidence type="ECO:0000256" key="1">
    <source>
        <dbReference type="ARBA" id="ARBA00007806"/>
    </source>
</evidence>
<evidence type="ECO:0000256" key="2">
    <source>
        <dbReference type="RuleBase" id="RU361185"/>
    </source>
</evidence>
<evidence type="ECO:0000259" key="5">
    <source>
        <dbReference type="Pfam" id="PF21365"/>
    </source>
</evidence>
<feature type="domain" description="Glycoside hydrolase family 31 TIM barrel" evidence="4">
    <location>
        <begin position="247"/>
        <end position="565"/>
    </location>
</feature>
<organism evidence="6 7">
    <name type="scientific">Seminavis robusta</name>
    <dbReference type="NCBI Taxonomy" id="568900"/>
    <lineage>
        <taxon>Eukaryota</taxon>
        <taxon>Sar</taxon>
        <taxon>Stramenopiles</taxon>
        <taxon>Ochrophyta</taxon>
        <taxon>Bacillariophyta</taxon>
        <taxon>Bacillariophyceae</taxon>
        <taxon>Bacillariophycidae</taxon>
        <taxon>Naviculales</taxon>
        <taxon>Naviculaceae</taxon>
        <taxon>Seminavis</taxon>
    </lineage>
</organism>
<reference evidence="6" key="1">
    <citation type="submission" date="2020-06" db="EMBL/GenBank/DDBJ databases">
        <authorList>
            <consortium name="Plant Systems Biology data submission"/>
        </authorList>
    </citation>
    <scope>NUCLEOTIDE SEQUENCE</scope>
    <source>
        <strain evidence="6">D6</strain>
    </source>
</reference>
<dbReference type="SUPFAM" id="SSF51011">
    <property type="entry name" value="Glycosyl hydrolase domain"/>
    <property type="match status" value="1"/>
</dbReference>
<evidence type="ECO:0000313" key="7">
    <source>
        <dbReference type="Proteomes" id="UP001153069"/>
    </source>
</evidence>
<keyword evidence="3" id="KW-0732">Signal</keyword>
<accession>A0A9N8DBN7</accession>
<dbReference type="Gene3D" id="3.20.20.80">
    <property type="entry name" value="Glycosidases"/>
    <property type="match status" value="1"/>
</dbReference>
<dbReference type="PANTHER" id="PTHR22762:SF89">
    <property type="entry name" value="ALPHA-XYLOSIDASE"/>
    <property type="match status" value="1"/>
</dbReference>
<comment type="similarity">
    <text evidence="1 2">Belongs to the glycosyl hydrolase 31 family.</text>
</comment>
<dbReference type="SUPFAM" id="SSF51445">
    <property type="entry name" value="(Trans)glycosidases"/>
    <property type="match status" value="1"/>
</dbReference>
<dbReference type="Gene3D" id="2.60.40.1180">
    <property type="entry name" value="Golgi alpha-mannosidase II"/>
    <property type="match status" value="2"/>
</dbReference>
<keyword evidence="7" id="KW-1185">Reference proteome</keyword>
<dbReference type="GO" id="GO:0006491">
    <property type="term" value="P:N-glycan processing"/>
    <property type="evidence" value="ECO:0007669"/>
    <property type="project" value="TreeGrafter"/>
</dbReference>
<dbReference type="OrthoDB" id="1334205at2759"/>
<dbReference type="InterPro" id="IPR000322">
    <property type="entry name" value="Glyco_hydro_31_TIM"/>
</dbReference>
<dbReference type="InterPro" id="IPR013780">
    <property type="entry name" value="Glyco_hydro_b"/>
</dbReference>
<feature type="chain" id="PRO_5040123292" evidence="3">
    <location>
        <begin position="24"/>
        <end position="972"/>
    </location>
</feature>
<dbReference type="Proteomes" id="UP001153069">
    <property type="component" value="Unassembled WGS sequence"/>
</dbReference>
<dbReference type="GO" id="GO:0090599">
    <property type="term" value="F:alpha-glucosidase activity"/>
    <property type="evidence" value="ECO:0007669"/>
    <property type="project" value="TreeGrafter"/>
</dbReference>
<dbReference type="Pfam" id="PF21365">
    <property type="entry name" value="Glyco_hydro_31_3rd"/>
    <property type="match status" value="1"/>
</dbReference>
<feature type="signal peptide" evidence="3">
    <location>
        <begin position="1"/>
        <end position="23"/>
    </location>
</feature>